<feature type="signal peptide" evidence="2">
    <location>
        <begin position="1"/>
        <end position="17"/>
    </location>
</feature>
<dbReference type="EMBL" id="BAGZ01000009">
    <property type="protein sequence ID" value="GAB78444.1"/>
    <property type="molecule type" value="Genomic_DNA"/>
</dbReference>
<evidence type="ECO:0000313" key="3">
    <source>
        <dbReference type="EMBL" id="GAB78444.1"/>
    </source>
</evidence>
<keyword evidence="1" id="KW-0812">Transmembrane</keyword>
<sequence>MFFLACTTIAALMHLSAATRLSPSQQNLKALGAYERSATISVGACDSSRCPITTTMTEAVHQGGGRSPLVTLRSGTIRTDIQSIGSVAPLEAPWAQNPLPERYRLISGRWPATVGEAALPATLNGAVPDSGTLPIYGGTDTYTVVGTIEDVYARDARDLFVAPGTIDRTLTALQKQGNRFSRPEIIATVRYHGGDAHAIHGILADRLSSMTGIDSGSIRADLAQQQFQALPTHIDWARKAARFSWLTEWVPLIGIPLLAGFTANLVTLGRDRRGNQVLAALGAPVAPVVLIGSAFSLAITAGLATLGTLVGDRVGYALRPILETTTNQPLSPPLSPGFLVLSITAAGLAGVTGRVAADLYGLWRVSGHRLPLPSGRFWAVLFTSLQYLTLIVGSAWLFATITGGSPSTTRETEQRVLMVCVLLSVMTGILLSWMQDRTGILPLPLNLTVRRLHRTPALTAATVTVTMLCTSMPISLGISRATSEYYIALTQVSSVAPGQVTLGYSHIYRKGVPPQVRADFEQYTGLRSPISIRSARISSGMMQGLPLVVDTAHDVERLIGHPLTPAQTQAFTNGQILVFDSPKNEIADGQILQMEKESEEKPTPMRVTLVGDIPEAYSREYLGVVAAEQARKDRWSLDARYWVYTDVGAVQNTAALKAPHERQFDPLFVHVHTAPKSIPLPASIKLTGNVLTGFLAMLSLALTIGHITAFRPYRRSLHAIGVRTRLLTVTVTATVLVVVAIPVAVGHTVAVHANQIILSSNIEDPRGARVPWEDVHHSLTLCLALVLTGLVVGLLIDLLRRE</sequence>
<keyword evidence="1" id="KW-1133">Transmembrane helix</keyword>
<feature type="transmembrane region" description="Helical" evidence="1">
    <location>
        <begin position="416"/>
        <end position="434"/>
    </location>
</feature>
<keyword evidence="2" id="KW-0732">Signal</keyword>
<proteinExistence type="predicted"/>
<protein>
    <submittedName>
        <fullName evidence="3">Uncharacterized protein</fullName>
    </submittedName>
</protein>
<comment type="caution">
    <text evidence="3">The sequence shown here is derived from an EMBL/GenBank/DDBJ whole genome shotgun (WGS) entry which is preliminary data.</text>
</comment>
<accession>K6VNY4</accession>
<feature type="transmembrane region" description="Helical" evidence="1">
    <location>
        <begin position="726"/>
        <end position="745"/>
    </location>
</feature>
<keyword evidence="1" id="KW-0472">Membrane</keyword>
<dbReference type="Proteomes" id="UP000008495">
    <property type="component" value="Unassembled WGS sequence"/>
</dbReference>
<feature type="transmembrane region" description="Helical" evidence="1">
    <location>
        <begin position="455"/>
        <end position="476"/>
    </location>
</feature>
<name>K6VNY4_9MICO</name>
<feature type="chain" id="PRO_5039307274" evidence="2">
    <location>
        <begin position="18"/>
        <end position="802"/>
    </location>
</feature>
<reference evidence="3 4" key="1">
    <citation type="submission" date="2012-08" db="EMBL/GenBank/DDBJ databases">
        <title>Whole genome shotgun sequence of Austwickia chelonae NBRC 105200.</title>
        <authorList>
            <person name="Yoshida I."/>
            <person name="Hosoyama A."/>
            <person name="Tsuchikane K."/>
            <person name="Katsumata H."/>
            <person name="Ando Y."/>
            <person name="Ohji S."/>
            <person name="Hamada M."/>
            <person name="Tamura T."/>
            <person name="Yamazoe A."/>
            <person name="Yamazaki S."/>
            <person name="Fujita N."/>
        </authorList>
    </citation>
    <scope>NUCLEOTIDE SEQUENCE [LARGE SCALE GENOMIC DNA]</scope>
    <source>
        <strain evidence="3 4">NBRC 105200</strain>
    </source>
</reference>
<evidence type="ECO:0000256" key="1">
    <source>
        <dbReference type="SAM" id="Phobius"/>
    </source>
</evidence>
<keyword evidence="4" id="KW-1185">Reference proteome</keyword>
<feature type="transmembrane region" description="Helical" evidence="1">
    <location>
        <begin position="338"/>
        <end position="357"/>
    </location>
</feature>
<evidence type="ECO:0000313" key="4">
    <source>
        <dbReference type="Proteomes" id="UP000008495"/>
    </source>
</evidence>
<dbReference type="AlphaFoldDB" id="K6VNY4"/>
<gene>
    <name evidence="3" type="ORF">AUCHE_09_00500</name>
</gene>
<feature type="transmembrane region" description="Helical" evidence="1">
    <location>
        <begin position="778"/>
        <end position="799"/>
    </location>
</feature>
<evidence type="ECO:0000256" key="2">
    <source>
        <dbReference type="SAM" id="SignalP"/>
    </source>
</evidence>
<feature type="transmembrane region" description="Helical" evidence="1">
    <location>
        <begin position="377"/>
        <end position="396"/>
    </location>
</feature>
<feature type="transmembrane region" description="Helical" evidence="1">
    <location>
        <begin position="278"/>
        <end position="304"/>
    </location>
</feature>
<feature type="transmembrane region" description="Helical" evidence="1">
    <location>
        <begin position="249"/>
        <end position="266"/>
    </location>
</feature>
<organism evidence="3 4">
    <name type="scientific">Austwickia chelonae NBRC 105200</name>
    <dbReference type="NCBI Taxonomy" id="1184607"/>
    <lineage>
        <taxon>Bacteria</taxon>
        <taxon>Bacillati</taxon>
        <taxon>Actinomycetota</taxon>
        <taxon>Actinomycetes</taxon>
        <taxon>Micrococcales</taxon>
        <taxon>Dermatophilaceae</taxon>
        <taxon>Austwickia</taxon>
    </lineage>
</organism>
<feature type="transmembrane region" description="Helical" evidence="1">
    <location>
        <begin position="686"/>
        <end position="705"/>
    </location>
</feature>